<evidence type="ECO:0000313" key="3">
    <source>
        <dbReference type="Proteomes" id="UP000197153"/>
    </source>
</evidence>
<organism evidence="2 3">
    <name type="scientific">Nitrospirillum viridazoti CBAmc</name>
    <dbReference type="NCBI Taxonomy" id="1441467"/>
    <lineage>
        <taxon>Bacteria</taxon>
        <taxon>Pseudomonadati</taxon>
        <taxon>Pseudomonadota</taxon>
        <taxon>Alphaproteobacteria</taxon>
        <taxon>Rhodospirillales</taxon>
        <taxon>Azospirillaceae</taxon>
        <taxon>Nitrospirillum</taxon>
        <taxon>Nitrospirillum viridazoti</taxon>
    </lineage>
</organism>
<dbReference type="Gene3D" id="3.90.1150.30">
    <property type="match status" value="1"/>
</dbReference>
<dbReference type="InterPro" id="IPR038056">
    <property type="entry name" value="YjbR-like_sf"/>
</dbReference>
<evidence type="ECO:0000313" key="2">
    <source>
        <dbReference type="EMBL" id="ASG21478.1"/>
    </source>
</evidence>
<accession>A0A248JTN6</accession>
<name>A0A248JTN6_9PROT</name>
<dbReference type="InterPro" id="IPR058532">
    <property type="entry name" value="YjbR/MT2646/Rv2570-like"/>
</dbReference>
<dbReference type="Pfam" id="PF04237">
    <property type="entry name" value="YjbR"/>
    <property type="match status" value="1"/>
</dbReference>
<evidence type="ECO:0008006" key="4">
    <source>
        <dbReference type="Google" id="ProtNLM"/>
    </source>
</evidence>
<dbReference type="AlphaFoldDB" id="A0A248JTN6"/>
<dbReference type="EMBL" id="CP022110">
    <property type="protein sequence ID" value="ASG21478.1"/>
    <property type="molecule type" value="Genomic_DNA"/>
</dbReference>
<dbReference type="SUPFAM" id="SSF142906">
    <property type="entry name" value="YjbR-like"/>
    <property type="match status" value="1"/>
</dbReference>
<proteinExistence type="predicted"/>
<protein>
    <recommendedName>
        <fullName evidence="4">DifB protein</fullName>
    </recommendedName>
</protein>
<sequence length="172" mass="17972">MGGDRVLRPSLGLQPHPARHALEGGEPAGGGRAHRARSGPGGAQAVTGASSLPDSPLADLLAHALTYPEAWEDHPWGETVVKVRQKIFVFLGRDGAAGCHVTVKLPRSGPFALDMANCAPTGYGLGRAGWITATFGAGDDVPLDLLQAWIKESYQAVAPKKLAARLDDRAPV</sequence>
<reference evidence="2 3" key="1">
    <citation type="submission" date="2017-06" db="EMBL/GenBank/DDBJ databases">
        <title>Complete genome sequence of Nitrospirillum amazonense strain CBAmC, an endophytic nitrogen-fixing and plant growth-promoting bacterium, isolated from sugarcane.</title>
        <authorList>
            <person name="Schwab S."/>
            <person name="dos Santos Teixeira K.R."/>
            <person name="Simoes Araujo J.L."/>
            <person name="Soares Vidal M."/>
            <person name="Borges de Freitas H.R."/>
            <person name="Rivello Crivelaro A.L."/>
            <person name="Bueno de Camargo Nunes A."/>
            <person name="dos Santos C.M."/>
            <person name="Palmeira da Silva Rosa D."/>
            <person name="da Silva Padilha D."/>
            <person name="da Silva E."/>
            <person name="Araujo Terra L."/>
            <person name="Soares Mendes V."/>
            <person name="Farinelli L."/>
            <person name="Magalhaes Cruz L."/>
            <person name="Baldani J.I."/>
        </authorList>
    </citation>
    <scope>NUCLEOTIDE SEQUENCE [LARGE SCALE GENOMIC DNA]</scope>
    <source>
        <strain evidence="2 3">CBAmC</strain>
    </source>
</reference>
<dbReference type="Proteomes" id="UP000197153">
    <property type="component" value="Chromosome 1"/>
</dbReference>
<gene>
    <name evidence="2" type="ORF">Y958_12115</name>
</gene>
<evidence type="ECO:0000256" key="1">
    <source>
        <dbReference type="SAM" id="MobiDB-lite"/>
    </source>
</evidence>
<keyword evidence="3" id="KW-1185">Reference proteome</keyword>
<feature type="region of interest" description="Disordered" evidence="1">
    <location>
        <begin position="1"/>
        <end position="50"/>
    </location>
</feature>
<dbReference type="KEGG" id="nao:Y958_12115"/>